<sequence>MGRYSYGHIQALTDRIERVENKNVRAAWIETVSEGTTGVLTPPPGGTILKNQWGPGLNGVTTTLEYGKPTFQTPLDEDGNMVTIELHSDGEWKLSGWPLQMPIGIIYIYTCKLQDFKSHLSLGEVETSSGTLEVDELEVYGVITGPTVNRLEDELDAIRDDLDIVIEAINRLQPGLLHKIGSEEESSFCP</sequence>
<dbReference type="EMBL" id="LAZR01064806">
    <property type="protein sequence ID" value="KKK56805.1"/>
    <property type="molecule type" value="Genomic_DNA"/>
</dbReference>
<feature type="non-terminal residue" evidence="1">
    <location>
        <position position="190"/>
    </location>
</feature>
<accession>A0A0F8X770</accession>
<name>A0A0F8X770_9ZZZZ</name>
<organism evidence="1">
    <name type="scientific">marine sediment metagenome</name>
    <dbReference type="NCBI Taxonomy" id="412755"/>
    <lineage>
        <taxon>unclassified sequences</taxon>
        <taxon>metagenomes</taxon>
        <taxon>ecological metagenomes</taxon>
    </lineage>
</organism>
<proteinExistence type="predicted"/>
<evidence type="ECO:0000313" key="1">
    <source>
        <dbReference type="EMBL" id="KKK56805.1"/>
    </source>
</evidence>
<comment type="caution">
    <text evidence="1">The sequence shown here is derived from an EMBL/GenBank/DDBJ whole genome shotgun (WGS) entry which is preliminary data.</text>
</comment>
<dbReference type="AlphaFoldDB" id="A0A0F8X770"/>
<gene>
    <name evidence="1" type="ORF">LCGC14_3060820</name>
</gene>
<protein>
    <submittedName>
        <fullName evidence="1">Uncharacterized protein</fullName>
    </submittedName>
</protein>
<reference evidence="1" key="1">
    <citation type="journal article" date="2015" name="Nature">
        <title>Complex archaea that bridge the gap between prokaryotes and eukaryotes.</title>
        <authorList>
            <person name="Spang A."/>
            <person name="Saw J.H."/>
            <person name="Jorgensen S.L."/>
            <person name="Zaremba-Niedzwiedzka K."/>
            <person name="Martijn J."/>
            <person name="Lind A.E."/>
            <person name="van Eijk R."/>
            <person name="Schleper C."/>
            <person name="Guy L."/>
            <person name="Ettema T.J."/>
        </authorList>
    </citation>
    <scope>NUCLEOTIDE SEQUENCE</scope>
</reference>